<dbReference type="GO" id="GO:0051536">
    <property type="term" value="F:iron-sulfur cluster binding"/>
    <property type="evidence" value="ECO:0007669"/>
    <property type="project" value="UniProtKB-KW"/>
</dbReference>
<dbReference type="AlphaFoldDB" id="A0A532V2J4"/>
<organism evidence="5 6">
    <name type="scientific">candidate division TA06 bacterium B3_TA06</name>
    <dbReference type="NCBI Taxonomy" id="2012487"/>
    <lineage>
        <taxon>Bacteria</taxon>
        <taxon>Bacteria division TA06</taxon>
    </lineage>
</organism>
<dbReference type="EMBL" id="NJBO01000013">
    <property type="protein sequence ID" value="TKJ41440.1"/>
    <property type="molecule type" value="Genomic_DNA"/>
</dbReference>
<keyword evidence="2" id="KW-0408">Iron</keyword>
<evidence type="ECO:0000256" key="2">
    <source>
        <dbReference type="ARBA" id="ARBA00023004"/>
    </source>
</evidence>
<keyword evidence="3" id="KW-0411">Iron-sulfur</keyword>
<keyword evidence="1" id="KW-0479">Metal-binding</keyword>
<proteinExistence type="predicted"/>
<dbReference type="InterPro" id="IPR017900">
    <property type="entry name" value="4Fe4S_Fe_S_CS"/>
</dbReference>
<accession>A0A532V2J4</accession>
<evidence type="ECO:0000256" key="3">
    <source>
        <dbReference type="ARBA" id="ARBA00023014"/>
    </source>
</evidence>
<gene>
    <name evidence="5" type="ORF">CEE36_08280</name>
</gene>
<evidence type="ECO:0000259" key="4">
    <source>
        <dbReference type="PROSITE" id="PS51379"/>
    </source>
</evidence>
<dbReference type="SUPFAM" id="SSF46548">
    <property type="entry name" value="alpha-helical ferredoxin"/>
    <property type="match status" value="1"/>
</dbReference>
<evidence type="ECO:0000313" key="6">
    <source>
        <dbReference type="Proteomes" id="UP000317778"/>
    </source>
</evidence>
<reference evidence="5 6" key="1">
    <citation type="submission" date="2017-06" db="EMBL/GenBank/DDBJ databases">
        <title>Novel microbial phyla capable of carbon fixation and sulfur reduction in deep-sea sediments.</title>
        <authorList>
            <person name="Huang J."/>
            <person name="Baker B."/>
            <person name="Wang Y."/>
        </authorList>
    </citation>
    <scope>NUCLEOTIDE SEQUENCE [LARGE SCALE GENOMIC DNA]</scope>
    <source>
        <strain evidence="5">B3_TA06</strain>
    </source>
</reference>
<protein>
    <recommendedName>
        <fullName evidence="4">4Fe-4S ferredoxin-type domain-containing protein</fullName>
    </recommendedName>
</protein>
<dbReference type="InterPro" id="IPR017896">
    <property type="entry name" value="4Fe4S_Fe-S-bd"/>
</dbReference>
<dbReference type="PROSITE" id="PS00198">
    <property type="entry name" value="4FE4S_FER_1"/>
    <property type="match status" value="1"/>
</dbReference>
<dbReference type="InterPro" id="IPR009051">
    <property type="entry name" value="Helical_ferredxn"/>
</dbReference>
<evidence type="ECO:0000256" key="1">
    <source>
        <dbReference type="ARBA" id="ARBA00022723"/>
    </source>
</evidence>
<comment type="caution">
    <text evidence="5">The sequence shown here is derived from an EMBL/GenBank/DDBJ whole genome shotgun (WGS) entry which is preliminary data.</text>
</comment>
<feature type="domain" description="4Fe-4S ferredoxin-type" evidence="4">
    <location>
        <begin position="295"/>
        <end position="318"/>
    </location>
</feature>
<evidence type="ECO:0000313" key="5">
    <source>
        <dbReference type="EMBL" id="TKJ41440.1"/>
    </source>
</evidence>
<dbReference type="PROSITE" id="PS51379">
    <property type="entry name" value="4FE4S_FER_2"/>
    <property type="match status" value="1"/>
</dbReference>
<dbReference type="GO" id="GO:0046872">
    <property type="term" value="F:metal ion binding"/>
    <property type="evidence" value="ECO:0007669"/>
    <property type="project" value="UniProtKB-KW"/>
</dbReference>
<dbReference type="Gene3D" id="1.10.1060.10">
    <property type="entry name" value="Alpha-helical ferredoxin"/>
    <property type="match status" value="1"/>
</dbReference>
<sequence length="365" mass="40553">MIGIYAKGLNPREATREFFAELFGANLISSALLPARKAGLNQIFPALLSSQDSLDETFPFAPVMPLSTAVQLSKITRFANPTNTVAVLLRPCESRAAVELVKLRQISLDNVLLITRDCPGTVEPETFEEKASDTLPTFADFTEDDLRPVCRMCSYPEAPVADINIGTFGAEGGIILEAKTEKGAEILKHIKLEQELEDTSARDAALKEEKDKRTAYAEKHLAELQKEVASIDNLVKFFAGCINCHNCRSMCPVCYCNECFFDSATFHFEGPRYEEWAARRVVLQMPRDEMLFHLGRMNHIGLSCVGCGMCEQACPHDIKVGQLFTLISTIAQKELDIHAGMSVTDPLPLATFREEEFCQMGEEKV</sequence>
<dbReference type="Proteomes" id="UP000317778">
    <property type="component" value="Unassembled WGS sequence"/>
</dbReference>
<name>A0A532V2J4_UNCT6</name>
<dbReference type="Pfam" id="PF13183">
    <property type="entry name" value="Fer4_8"/>
    <property type="match status" value="1"/>
</dbReference>